<dbReference type="Pfam" id="PF00990">
    <property type="entry name" value="GGDEF"/>
    <property type="match status" value="1"/>
</dbReference>
<dbReference type="SUPFAM" id="SSF55073">
    <property type="entry name" value="Nucleotide cyclase"/>
    <property type="match status" value="1"/>
</dbReference>
<dbReference type="RefSeq" id="WP_015485942.1">
    <property type="nucleotide sequence ID" value="NC_020888.1"/>
</dbReference>
<dbReference type="Gene3D" id="3.20.20.450">
    <property type="entry name" value="EAL domain"/>
    <property type="match status" value="1"/>
</dbReference>
<gene>
    <name evidence="4" type="ORF">TOL_0767</name>
</gene>
<dbReference type="AlphaFoldDB" id="M5DMR9"/>
<feature type="transmembrane region" description="Helical" evidence="1">
    <location>
        <begin position="169"/>
        <end position="192"/>
    </location>
</feature>
<dbReference type="EMBL" id="HF680312">
    <property type="protein sequence ID" value="CCU71205.1"/>
    <property type="molecule type" value="Genomic_DNA"/>
</dbReference>
<organism evidence="4 5">
    <name type="scientific">Thalassolituus oleivorans MIL-1</name>
    <dbReference type="NCBI Taxonomy" id="1298593"/>
    <lineage>
        <taxon>Bacteria</taxon>
        <taxon>Pseudomonadati</taxon>
        <taxon>Pseudomonadota</taxon>
        <taxon>Gammaproteobacteria</taxon>
        <taxon>Oceanospirillales</taxon>
        <taxon>Oceanospirillaceae</taxon>
        <taxon>Thalassolituus</taxon>
    </lineage>
</organism>
<keyword evidence="1" id="KW-1133">Transmembrane helix</keyword>
<reference evidence="4 5" key="1">
    <citation type="journal article" date="2013" name="Genome Announc.">
        <title>Genome Sequence of Thalassolituus oleivorans MIL-1 (DSM 14913T).</title>
        <authorList>
            <person name="Golyshin P.N."/>
            <person name="Werner J."/>
            <person name="Chernikova T.N."/>
            <person name="Tran H."/>
            <person name="Ferrer M."/>
            <person name="Yakimov M.M."/>
            <person name="Teeling H."/>
            <person name="Golyshina O.V."/>
        </authorList>
    </citation>
    <scope>NUCLEOTIDE SEQUENCE [LARGE SCALE GENOMIC DNA]</scope>
    <source>
        <strain evidence="4 5">MIL-1</strain>
    </source>
</reference>
<dbReference type="CDD" id="cd01948">
    <property type="entry name" value="EAL"/>
    <property type="match status" value="1"/>
</dbReference>
<accession>M5DMR9</accession>
<dbReference type="eggNOG" id="COG5001">
    <property type="taxonomic scope" value="Bacteria"/>
</dbReference>
<dbReference type="PANTHER" id="PTHR44757:SF2">
    <property type="entry name" value="BIOFILM ARCHITECTURE MAINTENANCE PROTEIN MBAA"/>
    <property type="match status" value="1"/>
</dbReference>
<dbReference type="SUPFAM" id="SSF141868">
    <property type="entry name" value="EAL domain-like"/>
    <property type="match status" value="1"/>
</dbReference>
<sequence>MRSAAFLPAIFADTDEFYAERGALLMKRALIGLALAIGCSLSIVFFILTSATLVHWYSIIACMFIYMFPIATAIQYGRKPPEGLDAKKAVVRKYVRQLVIVVIGWNLIAFMILPGLDPDTRLIVISMFVTVVLGHVLPLSLFPRYAIAVLVLNLIPLSLQLTSLGDADIAPLGIAGVVFTFAEIIIIAWLYVTDMTGLRKSSGDRGAIEPDLTVSGFRQVKISSVYLKSPPSVVLQLVTALLLVIALRAPEIESTLWCWFLAFVSMQAIRAAVFVAYMSRTNDDRVGRWRAFFAIGMLGSQFVWFAFPFIFNAALSDFHLGVVAGVLIVIAVLSSIGLTSDRALLYANTALCISPPILFIASDINFWMLASLGLTAALTLFLVMESIHESAIRSLKGGLLHKLANYRARKMEELNLDLINARHRLTEVNASLESQVLERTQELKHQANHDMLTGLGNRYRFTNMVERALDEYHNDQSGFAIYLLDLDRFKEINDGLGHFAGDHVIRETAQRIRDVCGEDHVCARWGGDEFVILQRYVSSREEIYRFSDDLVNKLKMPIELSSGPVSIGASIGVSVCPEHGTTAEELLEHADIAVYRSKCMRGTVSIYNDNWGVEAAERVHLAQALRNAIESQGMDLALQPLIAMNTGKLTGFEALARWPQTDNAPISPGVFIPLAEECGLMPMLGRWVLQRACEMLQDVAPDSDLRVAVNISVLQLLDVDFVSEVLDVLTLTELPPERLELEMTENVFASDVEQIRNVLSQLREQGIRISIDDFGTGYSSISYLLDFPLDTLKVDRSFVTALNSGGEGIFSSIIALAHGLELSVIVEGVETQKELNSVIRLGGEEVQGFFFAKPMMLPELEGWLIEHRDTSFDIKQKFPFVSLG</sequence>
<dbReference type="CDD" id="cd01949">
    <property type="entry name" value="GGDEF"/>
    <property type="match status" value="1"/>
</dbReference>
<dbReference type="KEGG" id="tol:TOL_0767"/>
<dbReference type="SMART" id="SM00052">
    <property type="entry name" value="EAL"/>
    <property type="match status" value="1"/>
</dbReference>
<evidence type="ECO:0000256" key="1">
    <source>
        <dbReference type="SAM" id="Phobius"/>
    </source>
</evidence>
<feature type="transmembrane region" description="Helical" evidence="1">
    <location>
        <begin position="259"/>
        <end position="279"/>
    </location>
</feature>
<feature type="domain" description="EAL" evidence="2">
    <location>
        <begin position="618"/>
        <end position="868"/>
    </location>
</feature>
<feature type="transmembrane region" description="Helical" evidence="1">
    <location>
        <begin position="29"/>
        <end position="48"/>
    </location>
</feature>
<evidence type="ECO:0000259" key="3">
    <source>
        <dbReference type="PROSITE" id="PS50887"/>
    </source>
</evidence>
<protein>
    <submittedName>
        <fullName evidence="4">Uncharacterized protein</fullName>
    </submittedName>
</protein>
<feature type="transmembrane region" description="Helical" evidence="1">
    <location>
        <begin position="225"/>
        <end position="247"/>
    </location>
</feature>
<dbReference type="GeneID" id="79178439"/>
<evidence type="ECO:0000313" key="5">
    <source>
        <dbReference type="Proteomes" id="UP000011866"/>
    </source>
</evidence>
<evidence type="ECO:0000259" key="2">
    <source>
        <dbReference type="PROSITE" id="PS50883"/>
    </source>
</evidence>
<dbReference type="InterPro" id="IPR001633">
    <property type="entry name" value="EAL_dom"/>
</dbReference>
<dbReference type="PANTHER" id="PTHR44757">
    <property type="entry name" value="DIGUANYLATE CYCLASE DGCP"/>
    <property type="match status" value="1"/>
</dbReference>
<keyword evidence="5" id="KW-1185">Reference proteome</keyword>
<dbReference type="Pfam" id="PF00563">
    <property type="entry name" value="EAL"/>
    <property type="match status" value="1"/>
</dbReference>
<feature type="transmembrane region" description="Helical" evidence="1">
    <location>
        <begin position="122"/>
        <end position="138"/>
    </location>
</feature>
<dbReference type="Proteomes" id="UP000011866">
    <property type="component" value="Chromosome"/>
</dbReference>
<dbReference type="InterPro" id="IPR043128">
    <property type="entry name" value="Rev_trsase/Diguanyl_cyclase"/>
</dbReference>
<dbReference type="HOGENOM" id="CLU_000445_70_49_6"/>
<feature type="transmembrane region" description="Helical" evidence="1">
    <location>
        <begin position="291"/>
        <end position="312"/>
    </location>
</feature>
<keyword evidence="1" id="KW-0472">Membrane</keyword>
<name>M5DMR9_9GAMM</name>
<feature type="transmembrane region" description="Helical" evidence="1">
    <location>
        <begin position="145"/>
        <end position="163"/>
    </location>
</feature>
<dbReference type="InterPro" id="IPR052155">
    <property type="entry name" value="Biofilm_reg_signaling"/>
</dbReference>
<evidence type="ECO:0000313" key="4">
    <source>
        <dbReference type="EMBL" id="CCU71205.1"/>
    </source>
</evidence>
<feature type="domain" description="GGDEF" evidence="3">
    <location>
        <begin position="477"/>
        <end position="609"/>
    </location>
</feature>
<dbReference type="InterPro" id="IPR029787">
    <property type="entry name" value="Nucleotide_cyclase"/>
</dbReference>
<dbReference type="Gene3D" id="3.30.70.270">
    <property type="match status" value="1"/>
</dbReference>
<dbReference type="NCBIfam" id="TIGR00254">
    <property type="entry name" value="GGDEF"/>
    <property type="match status" value="1"/>
</dbReference>
<keyword evidence="1" id="KW-0812">Transmembrane</keyword>
<dbReference type="STRING" id="187493.CN03_14260"/>
<proteinExistence type="predicted"/>
<dbReference type="PROSITE" id="PS50883">
    <property type="entry name" value="EAL"/>
    <property type="match status" value="1"/>
</dbReference>
<dbReference type="SMART" id="SM00267">
    <property type="entry name" value="GGDEF"/>
    <property type="match status" value="1"/>
</dbReference>
<dbReference type="InterPro" id="IPR035919">
    <property type="entry name" value="EAL_sf"/>
</dbReference>
<feature type="transmembrane region" description="Helical" evidence="1">
    <location>
        <begin position="318"/>
        <end position="336"/>
    </location>
</feature>
<feature type="transmembrane region" description="Helical" evidence="1">
    <location>
        <begin position="343"/>
        <end position="360"/>
    </location>
</feature>
<feature type="transmembrane region" description="Helical" evidence="1">
    <location>
        <begin position="98"/>
        <end position="116"/>
    </location>
</feature>
<dbReference type="PROSITE" id="PS50887">
    <property type="entry name" value="GGDEF"/>
    <property type="match status" value="1"/>
</dbReference>
<feature type="transmembrane region" description="Helical" evidence="1">
    <location>
        <begin position="54"/>
        <end position="77"/>
    </location>
</feature>
<dbReference type="InterPro" id="IPR000160">
    <property type="entry name" value="GGDEF_dom"/>
</dbReference>